<dbReference type="EMBL" id="MT141166">
    <property type="protein sequence ID" value="QJA55554.1"/>
    <property type="molecule type" value="Genomic_DNA"/>
</dbReference>
<dbReference type="AlphaFoldDB" id="A0A6M3IDS3"/>
<organism evidence="1">
    <name type="scientific">viral metagenome</name>
    <dbReference type="NCBI Taxonomy" id="1070528"/>
    <lineage>
        <taxon>unclassified sequences</taxon>
        <taxon>metagenomes</taxon>
        <taxon>organismal metagenomes</taxon>
    </lineage>
</organism>
<name>A0A6M3IDS3_9ZZZZ</name>
<protein>
    <submittedName>
        <fullName evidence="1">Putative structural protein</fullName>
    </submittedName>
</protein>
<evidence type="ECO:0000313" key="1">
    <source>
        <dbReference type="EMBL" id="QJA55554.1"/>
    </source>
</evidence>
<gene>
    <name evidence="1" type="ORF">MM415B02033_0005</name>
</gene>
<reference evidence="1" key="1">
    <citation type="submission" date="2020-03" db="EMBL/GenBank/DDBJ databases">
        <title>The deep terrestrial virosphere.</title>
        <authorList>
            <person name="Holmfeldt K."/>
            <person name="Nilsson E."/>
            <person name="Simone D."/>
            <person name="Lopez-Fernandez M."/>
            <person name="Wu X."/>
            <person name="de Brujin I."/>
            <person name="Lundin D."/>
            <person name="Andersson A."/>
            <person name="Bertilsson S."/>
            <person name="Dopson M."/>
        </authorList>
    </citation>
    <scope>NUCLEOTIDE SEQUENCE</scope>
    <source>
        <strain evidence="1">MM415B02033</strain>
    </source>
</reference>
<sequence length="144" mass="14895">MDFQPVDGDLRVNRYELAASQTIEVGDPVTLNSSGLVEIAGAASAALLGVAASPCTSSTANDVILVYDGLDTVFKCRCDASGEAVQAIVGDIVDLVVTSNVFYANLGASAVDVLKVVDIGVNRDPKLNAAYVFVKIHTHSLAPA</sequence>
<proteinExistence type="predicted"/>
<accession>A0A6M3IDS3</accession>